<feature type="transmembrane region" description="Helical" evidence="1">
    <location>
        <begin position="21"/>
        <end position="38"/>
    </location>
</feature>
<dbReference type="EMBL" id="RYYU01000001">
    <property type="protein sequence ID" value="RUL59418.1"/>
    <property type="molecule type" value="Genomic_DNA"/>
</dbReference>
<dbReference type="OrthoDB" id="9809782at2"/>
<evidence type="ECO:0000313" key="4">
    <source>
        <dbReference type="Proteomes" id="UP000278983"/>
    </source>
</evidence>
<dbReference type="Pfam" id="PF01757">
    <property type="entry name" value="Acyl_transf_3"/>
    <property type="match status" value="1"/>
</dbReference>
<reference evidence="3 4" key="1">
    <citation type="submission" date="2018-12" db="EMBL/GenBank/DDBJ databases">
        <title>Genome sequencing of Prevotella sp. KCOM 3155 (= JS262).</title>
        <authorList>
            <person name="Kook J.-K."/>
            <person name="Park S.-N."/>
            <person name="Lim Y.K."/>
        </authorList>
    </citation>
    <scope>NUCLEOTIDE SEQUENCE [LARGE SCALE GENOMIC DNA]</scope>
    <source>
        <strain evidence="3 4">KCOM 3155</strain>
    </source>
</reference>
<feature type="transmembrane region" description="Helical" evidence="1">
    <location>
        <begin position="249"/>
        <end position="272"/>
    </location>
</feature>
<feature type="transmembrane region" description="Helical" evidence="1">
    <location>
        <begin position="190"/>
        <end position="211"/>
    </location>
</feature>
<dbReference type="Proteomes" id="UP000278983">
    <property type="component" value="Unassembled WGS sequence"/>
</dbReference>
<feature type="transmembrane region" description="Helical" evidence="1">
    <location>
        <begin position="77"/>
        <end position="102"/>
    </location>
</feature>
<dbReference type="InterPro" id="IPR052734">
    <property type="entry name" value="Nod_factor_acetyltransferase"/>
</dbReference>
<evidence type="ECO:0000256" key="1">
    <source>
        <dbReference type="SAM" id="Phobius"/>
    </source>
</evidence>
<organism evidence="3 4">
    <name type="scientific">Prevotella koreensis</name>
    <dbReference type="NCBI Taxonomy" id="2490854"/>
    <lineage>
        <taxon>Bacteria</taxon>
        <taxon>Pseudomonadati</taxon>
        <taxon>Bacteroidota</taxon>
        <taxon>Bacteroidia</taxon>
        <taxon>Bacteroidales</taxon>
        <taxon>Prevotellaceae</taxon>
        <taxon>Prevotella</taxon>
    </lineage>
</organism>
<keyword evidence="1" id="KW-0812">Transmembrane</keyword>
<feature type="transmembrane region" description="Helical" evidence="1">
    <location>
        <begin position="44"/>
        <end position="65"/>
    </location>
</feature>
<proteinExistence type="predicted"/>
<feature type="transmembrane region" description="Helical" evidence="1">
    <location>
        <begin position="218"/>
        <end position="237"/>
    </location>
</feature>
<feature type="transmembrane region" description="Helical" evidence="1">
    <location>
        <begin position="284"/>
        <end position="304"/>
    </location>
</feature>
<comment type="caution">
    <text evidence="3">The sequence shown here is derived from an EMBL/GenBank/DDBJ whole genome shotgun (WGS) entry which is preliminary data.</text>
</comment>
<keyword evidence="3" id="KW-0012">Acyltransferase</keyword>
<dbReference type="GO" id="GO:0016747">
    <property type="term" value="F:acyltransferase activity, transferring groups other than amino-acyl groups"/>
    <property type="evidence" value="ECO:0007669"/>
    <property type="project" value="InterPro"/>
</dbReference>
<gene>
    <name evidence="3" type="ORF">EHV08_06375</name>
</gene>
<dbReference type="InterPro" id="IPR002656">
    <property type="entry name" value="Acyl_transf_3_dom"/>
</dbReference>
<dbReference type="AlphaFoldDB" id="A0A3S0P8D3"/>
<feature type="transmembrane region" description="Helical" evidence="1">
    <location>
        <begin position="122"/>
        <end position="141"/>
    </location>
</feature>
<keyword evidence="1" id="KW-0472">Membrane</keyword>
<dbReference type="PANTHER" id="PTHR37312">
    <property type="entry name" value="MEMBRANE-BOUND ACYLTRANSFERASE YKRP-RELATED"/>
    <property type="match status" value="1"/>
</dbReference>
<keyword evidence="4" id="KW-1185">Reference proteome</keyword>
<feature type="domain" description="Acyltransferase 3" evidence="2">
    <location>
        <begin position="17"/>
        <end position="295"/>
    </location>
</feature>
<keyword evidence="1" id="KW-1133">Transmembrane helix</keyword>
<sequence>MTVETKRSKGRMKQRLEEIDFLRCVLILLMITFHIVYIGDTYAFAKQFVYTFHMPAFLLVSGYLCNTDKKMATFMKSMMWIFIPYLVMETAYVVMASLLPIREHIDNITPMLLFDKIFLHPLGPYWYLHTWILCSMVCYFAMRLRAIKPMLRFLVAVAGCLLLGFCGLVSLPNAMYFMAGAMISLLGMRFLAVFHPAWWAVLPVLSIALFMPSQLDRATIGGMAIVFFMISFILYIYRFTSSRMRRPLLFVGRNTLLLLLFSPIFTAVSKLYQPLFLSFDPSGFSFCIVTVTIATLGSLLIGHVSDLLRLSPFFFGKEKAVN</sequence>
<name>A0A3S0P8D3_9BACT</name>
<feature type="transmembrane region" description="Helical" evidence="1">
    <location>
        <begin position="153"/>
        <end position="178"/>
    </location>
</feature>
<protein>
    <submittedName>
        <fullName evidence="3">Acyltransferase</fullName>
    </submittedName>
</protein>
<dbReference type="PANTHER" id="PTHR37312:SF1">
    <property type="entry name" value="MEMBRANE-BOUND ACYLTRANSFERASE YKRP-RELATED"/>
    <property type="match status" value="1"/>
</dbReference>
<accession>A0A3S0P8D3</accession>
<evidence type="ECO:0000259" key="2">
    <source>
        <dbReference type="Pfam" id="PF01757"/>
    </source>
</evidence>
<evidence type="ECO:0000313" key="3">
    <source>
        <dbReference type="EMBL" id="RUL59418.1"/>
    </source>
</evidence>
<keyword evidence="3" id="KW-0808">Transferase</keyword>